<dbReference type="Gene3D" id="3.40.50.720">
    <property type="entry name" value="NAD(P)-binding Rossmann-like Domain"/>
    <property type="match status" value="2"/>
</dbReference>
<sequence length="335" mass="37636">MSNTPLKFALITGANSGIGLHLAKSLFASGNFSSIVLACRDEKKANLAIEEIKKSVKDVKELTTNLNYLQLDLSSKTSVEQFVKNFCQVCPRNCLNLLVNNAGIMGHPYQLDLSSKTSVEQFVKNFCQVCPRNCLNLLVNNAGIMGHPYQLSPDGVELHYATNHLGHFLLTNLLLKNQMFERFARILILTSSLFERFSVLLNVEELQSPTPLYSPNDYYSVSKYANFLHAVGLAKQFKEDSVEIKVVSISPGFVRGTQLGRQTNYFLRTLATPLIWFFSKNLDQGISTLLHCINSPYSELESGKLYKNCMVKELPGLEFTMHELVSNELFDMAEK</sequence>
<evidence type="ECO:0000256" key="1">
    <source>
        <dbReference type="ARBA" id="ARBA00006484"/>
    </source>
</evidence>
<evidence type="ECO:0000256" key="2">
    <source>
        <dbReference type="ARBA" id="ARBA00023002"/>
    </source>
</evidence>
<accession>A0A914NT16</accession>
<dbReference type="PANTHER" id="PTHR24320">
    <property type="entry name" value="RETINOL DEHYDROGENASE"/>
    <property type="match status" value="1"/>
</dbReference>
<dbReference type="GO" id="GO:0016491">
    <property type="term" value="F:oxidoreductase activity"/>
    <property type="evidence" value="ECO:0007669"/>
    <property type="project" value="UniProtKB-KW"/>
</dbReference>
<comment type="similarity">
    <text evidence="1">Belongs to the short-chain dehydrogenases/reductases (SDR) family.</text>
</comment>
<name>A0A914NT16_MELIC</name>
<proteinExistence type="inferred from homology"/>
<evidence type="ECO:0000313" key="4">
    <source>
        <dbReference type="WBParaSite" id="Minc3s10161g43853"/>
    </source>
</evidence>
<protein>
    <submittedName>
        <fullName evidence="4">Uncharacterized protein</fullName>
    </submittedName>
</protein>
<dbReference type="InterPro" id="IPR002347">
    <property type="entry name" value="SDR_fam"/>
</dbReference>
<dbReference type="Proteomes" id="UP000887563">
    <property type="component" value="Unplaced"/>
</dbReference>
<evidence type="ECO:0000313" key="3">
    <source>
        <dbReference type="Proteomes" id="UP000887563"/>
    </source>
</evidence>
<dbReference type="PRINTS" id="PR00081">
    <property type="entry name" value="GDHRDH"/>
</dbReference>
<reference evidence="4" key="1">
    <citation type="submission" date="2022-11" db="UniProtKB">
        <authorList>
            <consortium name="WormBaseParasite"/>
        </authorList>
    </citation>
    <scope>IDENTIFICATION</scope>
</reference>
<dbReference type="PANTHER" id="PTHR24320:SF285">
    <property type="entry name" value="RETINOL DEHYDROGENASE 14"/>
    <property type="match status" value="1"/>
</dbReference>
<dbReference type="Pfam" id="PF00106">
    <property type="entry name" value="adh_short"/>
    <property type="match status" value="1"/>
</dbReference>
<dbReference type="AlphaFoldDB" id="A0A914NT16"/>
<dbReference type="SUPFAM" id="SSF51735">
    <property type="entry name" value="NAD(P)-binding Rossmann-fold domains"/>
    <property type="match status" value="1"/>
</dbReference>
<keyword evidence="2" id="KW-0560">Oxidoreductase</keyword>
<dbReference type="InterPro" id="IPR036291">
    <property type="entry name" value="NAD(P)-bd_dom_sf"/>
</dbReference>
<organism evidence="3 4">
    <name type="scientific">Meloidogyne incognita</name>
    <name type="common">Southern root-knot nematode worm</name>
    <name type="synonym">Oxyuris incognita</name>
    <dbReference type="NCBI Taxonomy" id="6306"/>
    <lineage>
        <taxon>Eukaryota</taxon>
        <taxon>Metazoa</taxon>
        <taxon>Ecdysozoa</taxon>
        <taxon>Nematoda</taxon>
        <taxon>Chromadorea</taxon>
        <taxon>Rhabditida</taxon>
        <taxon>Tylenchina</taxon>
        <taxon>Tylenchomorpha</taxon>
        <taxon>Tylenchoidea</taxon>
        <taxon>Meloidogynidae</taxon>
        <taxon>Meloidogyninae</taxon>
        <taxon>Meloidogyne</taxon>
        <taxon>Meloidogyne incognita group</taxon>
    </lineage>
</organism>
<dbReference type="WBParaSite" id="Minc3s10161g43853">
    <property type="protein sequence ID" value="Minc3s10161g43853"/>
    <property type="gene ID" value="Minc3s10161g43853"/>
</dbReference>
<keyword evidence="3" id="KW-1185">Reference proteome</keyword>